<name>A0A813AXP5_9DINO</name>
<dbReference type="Proteomes" id="UP000601435">
    <property type="component" value="Unassembled WGS sequence"/>
</dbReference>
<dbReference type="EMBL" id="CAJNJA010065241">
    <property type="protein sequence ID" value="CAE7884841.1"/>
    <property type="molecule type" value="Genomic_DNA"/>
</dbReference>
<organism evidence="2 3">
    <name type="scientific">Symbiodinium necroappetens</name>
    <dbReference type="NCBI Taxonomy" id="1628268"/>
    <lineage>
        <taxon>Eukaryota</taxon>
        <taxon>Sar</taxon>
        <taxon>Alveolata</taxon>
        <taxon>Dinophyceae</taxon>
        <taxon>Suessiales</taxon>
        <taxon>Symbiodiniaceae</taxon>
        <taxon>Symbiodinium</taxon>
    </lineage>
</organism>
<gene>
    <name evidence="2" type="primary">NPC1</name>
    <name evidence="2" type="ORF">SNEC2469_LOCUS29223</name>
</gene>
<feature type="transmembrane region" description="Helical" evidence="1">
    <location>
        <begin position="41"/>
        <end position="59"/>
    </location>
</feature>
<dbReference type="Gene3D" id="1.20.1640.10">
    <property type="entry name" value="Multidrug efflux transporter AcrB transmembrane domain"/>
    <property type="match status" value="1"/>
</dbReference>
<evidence type="ECO:0000313" key="3">
    <source>
        <dbReference type="Proteomes" id="UP000601435"/>
    </source>
</evidence>
<dbReference type="PANTHER" id="PTHR10796">
    <property type="entry name" value="PATCHED-RELATED"/>
    <property type="match status" value="1"/>
</dbReference>
<dbReference type="AlphaFoldDB" id="A0A813AXP5"/>
<keyword evidence="1" id="KW-0812">Transmembrane</keyword>
<dbReference type="SUPFAM" id="SSF82866">
    <property type="entry name" value="Multidrug efflux transporter AcrB transmembrane domain"/>
    <property type="match status" value="1"/>
</dbReference>
<sequence>MAVGLVVDYSMHMAHSFGLQDGSLPRAKRAELAMKEMGQPIFMGVSTTFLAILPLAFSASQVFRVFFKMFFGIVLAGGSHGLIFLPVCMSMFGPSVTNTDAEGAARKVADVETLFEDLTLWTWWHSPRVQIRNPCGHLGFTWMANMTDTRVKLFESVDPAFMVQLRDDPGLFMKFTSDMRSRMILPLDPAAIWCKENSFRKILDSMNVNSAERCSKLTS</sequence>
<feature type="transmembrane region" description="Helical" evidence="1">
    <location>
        <begin position="65"/>
        <end position="85"/>
    </location>
</feature>
<protein>
    <submittedName>
        <fullName evidence="2">NPC1 protein</fullName>
    </submittedName>
</protein>
<reference evidence="2" key="1">
    <citation type="submission" date="2021-02" db="EMBL/GenBank/DDBJ databases">
        <authorList>
            <person name="Dougan E. K."/>
            <person name="Rhodes N."/>
            <person name="Thang M."/>
            <person name="Chan C."/>
        </authorList>
    </citation>
    <scope>NUCLEOTIDE SEQUENCE</scope>
</reference>
<dbReference type="GO" id="GO:0016020">
    <property type="term" value="C:membrane"/>
    <property type="evidence" value="ECO:0007669"/>
    <property type="project" value="TreeGrafter"/>
</dbReference>
<dbReference type="PANTHER" id="PTHR10796:SF92">
    <property type="entry name" value="PATCHED-RELATED, ISOFORM A"/>
    <property type="match status" value="1"/>
</dbReference>
<keyword evidence="1" id="KW-0472">Membrane</keyword>
<keyword evidence="1" id="KW-1133">Transmembrane helix</keyword>
<accession>A0A813AXP5</accession>
<evidence type="ECO:0000256" key="1">
    <source>
        <dbReference type="SAM" id="Phobius"/>
    </source>
</evidence>
<keyword evidence="3" id="KW-1185">Reference proteome</keyword>
<dbReference type="InterPro" id="IPR051697">
    <property type="entry name" value="Patched_domain-protein"/>
</dbReference>
<comment type="caution">
    <text evidence="2">The sequence shown here is derived from an EMBL/GenBank/DDBJ whole genome shotgun (WGS) entry which is preliminary data.</text>
</comment>
<evidence type="ECO:0000313" key="2">
    <source>
        <dbReference type="EMBL" id="CAE7884841.1"/>
    </source>
</evidence>
<dbReference type="OrthoDB" id="449201at2759"/>
<proteinExistence type="predicted"/>